<evidence type="ECO:0000256" key="6">
    <source>
        <dbReference type="ARBA" id="ARBA00023015"/>
    </source>
</evidence>
<dbReference type="InterPro" id="IPR050717">
    <property type="entry name" value="C2H2-ZF_Transcription_Reg"/>
</dbReference>
<feature type="compositionally biased region" description="Polar residues" evidence="10">
    <location>
        <begin position="435"/>
        <end position="449"/>
    </location>
</feature>
<evidence type="ECO:0000256" key="7">
    <source>
        <dbReference type="ARBA" id="ARBA00023163"/>
    </source>
</evidence>
<keyword evidence="7" id="KW-0804">Transcription</keyword>
<feature type="compositionally biased region" description="Basic and acidic residues" evidence="10">
    <location>
        <begin position="361"/>
        <end position="373"/>
    </location>
</feature>
<dbReference type="Pfam" id="PF00096">
    <property type="entry name" value="zf-C2H2"/>
    <property type="match status" value="1"/>
</dbReference>
<keyword evidence="2" id="KW-0479">Metal-binding</keyword>
<feature type="compositionally biased region" description="Polar residues" evidence="10">
    <location>
        <begin position="18"/>
        <end position="27"/>
    </location>
</feature>
<feature type="compositionally biased region" description="Pro residues" evidence="10">
    <location>
        <begin position="36"/>
        <end position="45"/>
    </location>
</feature>
<keyword evidence="3" id="KW-0677">Repeat</keyword>
<feature type="compositionally biased region" description="Acidic residues" evidence="10">
    <location>
        <begin position="267"/>
        <end position="300"/>
    </location>
</feature>
<dbReference type="SUPFAM" id="SSF57667">
    <property type="entry name" value="beta-beta-alpha zinc fingers"/>
    <property type="match status" value="1"/>
</dbReference>
<evidence type="ECO:0000256" key="3">
    <source>
        <dbReference type="ARBA" id="ARBA00022737"/>
    </source>
</evidence>
<dbReference type="GO" id="GO:0000977">
    <property type="term" value="F:RNA polymerase II transcription regulatory region sequence-specific DNA binding"/>
    <property type="evidence" value="ECO:0007669"/>
    <property type="project" value="TreeGrafter"/>
</dbReference>
<accession>A0A9P6REH4</accession>
<evidence type="ECO:0000256" key="2">
    <source>
        <dbReference type="ARBA" id="ARBA00022723"/>
    </source>
</evidence>
<dbReference type="GO" id="GO:0005634">
    <property type="term" value="C:nucleus"/>
    <property type="evidence" value="ECO:0007669"/>
    <property type="project" value="UniProtKB-SubCell"/>
</dbReference>
<proteinExistence type="predicted"/>
<feature type="domain" description="C2H2-type" evidence="11">
    <location>
        <begin position="459"/>
        <end position="486"/>
    </location>
</feature>
<dbReference type="PANTHER" id="PTHR14196">
    <property type="entry name" value="ODD-SKIPPED - RELATED"/>
    <property type="match status" value="1"/>
</dbReference>
<protein>
    <recommendedName>
        <fullName evidence="11">C2H2-type domain-containing protein</fullName>
    </recommendedName>
</protein>
<dbReference type="PROSITE" id="PS50157">
    <property type="entry name" value="ZINC_FINGER_C2H2_2"/>
    <property type="match status" value="1"/>
</dbReference>
<dbReference type="SMART" id="SM00355">
    <property type="entry name" value="ZnF_C2H2"/>
    <property type="match status" value="1"/>
</dbReference>
<dbReference type="GO" id="GO:0008270">
    <property type="term" value="F:zinc ion binding"/>
    <property type="evidence" value="ECO:0007669"/>
    <property type="project" value="UniProtKB-KW"/>
</dbReference>
<dbReference type="EMBL" id="JAAAIP010000498">
    <property type="protein sequence ID" value="KAG0316072.1"/>
    <property type="molecule type" value="Genomic_DNA"/>
</dbReference>
<dbReference type="Gene3D" id="3.30.160.60">
    <property type="entry name" value="Classic Zinc Finger"/>
    <property type="match status" value="1"/>
</dbReference>
<comment type="subcellular location">
    <subcellularLocation>
        <location evidence="1">Nucleus</location>
    </subcellularLocation>
</comment>
<keyword evidence="4 9" id="KW-0863">Zinc-finger</keyword>
<evidence type="ECO:0000313" key="12">
    <source>
        <dbReference type="EMBL" id="KAG0316072.1"/>
    </source>
</evidence>
<comment type="caution">
    <text evidence="12">The sequence shown here is derived from an EMBL/GenBank/DDBJ whole genome shotgun (WGS) entry which is preliminary data.</text>
</comment>
<dbReference type="GO" id="GO:0000981">
    <property type="term" value="F:DNA-binding transcription factor activity, RNA polymerase II-specific"/>
    <property type="evidence" value="ECO:0007669"/>
    <property type="project" value="TreeGrafter"/>
</dbReference>
<dbReference type="InterPro" id="IPR013087">
    <property type="entry name" value="Znf_C2H2_type"/>
</dbReference>
<evidence type="ECO:0000256" key="4">
    <source>
        <dbReference type="ARBA" id="ARBA00022771"/>
    </source>
</evidence>
<feature type="compositionally biased region" description="Acidic residues" evidence="10">
    <location>
        <begin position="417"/>
        <end position="433"/>
    </location>
</feature>
<feature type="compositionally biased region" description="Low complexity" evidence="10">
    <location>
        <begin position="8"/>
        <end position="17"/>
    </location>
</feature>
<feature type="compositionally biased region" description="Low complexity" evidence="10">
    <location>
        <begin position="69"/>
        <end position="89"/>
    </location>
</feature>
<evidence type="ECO:0000259" key="11">
    <source>
        <dbReference type="PROSITE" id="PS50157"/>
    </source>
</evidence>
<dbReference type="Proteomes" id="UP000738325">
    <property type="component" value="Unassembled WGS sequence"/>
</dbReference>
<dbReference type="PROSITE" id="PS00028">
    <property type="entry name" value="ZINC_FINGER_C2H2_1"/>
    <property type="match status" value="1"/>
</dbReference>
<dbReference type="FunFam" id="3.30.160.60:FF:000100">
    <property type="entry name" value="Zinc finger 45-like"/>
    <property type="match status" value="1"/>
</dbReference>
<evidence type="ECO:0000256" key="1">
    <source>
        <dbReference type="ARBA" id="ARBA00004123"/>
    </source>
</evidence>
<dbReference type="AlphaFoldDB" id="A0A9P6REH4"/>
<reference evidence="12" key="1">
    <citation type="journal article" date="2020" name="Fungal Divers.">
        <title>Resolving the Mortierellaceae phylogeny through synthesis of multi-gene phylogenetics and phylogenomics.</title>
        <authorList>
            <person name="Vandepol N."/>
            <person name="Liber J."/>
            <person name="Desiro A."/>
            <person name="Na H."/>
            <person name="Kennedy M."/>
            <person name="Barry K."/>
            <person name="Grigoriev I.V."/>
            <person name="Miller A.N."/>
            <person name="O'Donnell K."/>
            <person name="Stajich J.E."/>
            <person name="Bonito G."/>
        </authorList>
    </citation>
    <scope>NUCLEOTIDE SEQUENCE</scope>
    <source>
        <strain evidence="12">REB-010B</strain>
    </source>
</reference>
<sequence>MTIVVAAASTLSLSPSPRNSAPVTASISAHKASFPPTAPVSPPSPSAAAVRVNQASFPPSASEENPFRALPSASLASSPLPLPGLLLSGQRDPPSRRTYQNHPLPSPSDLSLKAPKQEEPGQHSLVRAQHREQHHQYQHPHQRQSTSMQSVANTLDNDHSNNVGSPLDIKPGKAHAEIQPTTSIKRSPSDTEFHQRSYSAAMGPMGANENHGPIRGLSAQEGSSQKLDNTRNDRSDYANDRHQDAHQGKGHHRHGREGEHDQYGNGDMEDEGEGSNPESEENVDELMDEGEFEDGDEPESTDNRAYYSHSDASRSRGEQSGYRDPSDAQQQGNRPFTSIMPRPGSGTGQSEPGSGYGHGAIKRERDEVDDQRHGGPSSWDARGSREMPRQGAPRNNRPLQVRPVAGSEMLSGGYSNGDDDNNGENDDDGELNDDTGSASGNAIGVNNGSSKKRTTPAKHKCPQCDKYFTRPFNLKSHQRTHTQERPFVCSFAHW</sequence>
<feature type="region of interest" description="Disordered" evidence="10">
    <location>
        <begin position="8"/>
        <end position="464"/>
    </location>
</feature>
<gene>
    <name evidence="12" type="ORF">BGZ99_007052</name>
</gene>
<keyword evidence="8" id="KW-0539">Nucleus</keyword>
<dbReference type="PANTHER" id="PTHR14196:SF0">
    <property type="entry name" value="PROTEIN BOWEL"/>
    <property type="match status" value="1"/>
</dbReference>
<evidence type="ECO:0000313" key="13">
    <source>
        <dbReference type="Proteomes" id="UP000738325"/>
    </source>
</evidence>
<feature type="compositionally biased region" description="Polar residues" evidence="10">
    <location>
        <begin position="53"/>
        <end position="63"/>
    </location>
</feature>
<organism evidence="12 13">
    <name type="scientific">Dissophora globulifera</name>
    <dbReference type="NCBI Taxonomy" id="979702"/>
    <lineage>
        <taxon>Eukaryota</taxon>
        <taxon>Fungi</taxon>
        <taxon>Fungi incertae sedis</taxon>
        <taxon>Mucoromycota</taxon>
        <taxon>Mortierellomycotina</taxon>
        <taxon>Mortierellomycetes</taxon>
        <taxon>Mortierellales</taxon>
        <taxon>Mortierellaceae</taxon>
        <taxon>Dissophora</taxon>
    </lineage>
</organism>
<feature type="compositionally biased region" description="Basic residues" evidence="10">
    <location>
        <begin position="450"/>
        <end position="461"/>
    </location>
</feature>
<dbReference type="InterPro" id="IPR036236">
    <property type="entry name" value="Znf_C2H2_sf"/>
</dbReference>
<name>A0A9P6REH4_9FUNG</name>
<evidence type="ECO:0000256" key="8">
    <source>
        <dbReference type="ARBA" id="ARBA00023242"/>
    </source>
</evidence>
<keyword evidence="13" id="KW-1185">Reference proteome</keyword>
<dbReference type="OrthoDB" id="4748970at2759"/>
<feature type="compositionally biased region" description="Basic and acidic residues" evidence="10">
    <location>
        <begin position="228"/>
        <end position="247"/>
    </location>
</feature>
<evidence type="ECO:0000256" key="5">
    <source>
        <dbReference type="ARBA" id="ARBA00022833"/>
    </source>
</evidence>
<evidence type="ECO:0000256" key="9">
    <source>
        <dbReference type="PROSITE-ProRule" id="PRU00042"/>
    </source>
</evidence>
<feature type="compositionally biased region" description="Polar residues" evidence="10">
    <location>
        <begin position="145"/>
        <end position="164"/>
    </location>
</feature>
<keyword evidence="5" id="KW-0862">Zinc</keyword>
<feature type="compositionally biased region" description="Polar residues" evidence="10">
    <location>
        <begin position="327"/>
        <end position="336"/>
    </location>
</feature>
<keyword evidence="6" id="KW-0805">Transcription regulation</keyword>
<evidence type="ECO:0000256" key="10">
    <source>
        <dbReference type="SAM" id="MobiDB-lite"/>
    </source>
</evidence>